<dbReference type="GO" id="GO:0046872">
    <property type="term" value="F:metal ion binding"/>
    <property type="evidence" value="ECO:0007669"/>
    <property type="project" value="UniProtKB-KW"/>
</dbReference>
<keyword evidence="3" id="KW-0479">Metal-binding</keyword>
<evidence type="ECO:0000256" key="3">
    <source>
        <dbReference type="ARBA" id="ARBA00022723"/>
    </source>
</evidence>
<dbReference type="GO" id="GO:0005783">
    <property type="term" value="C:endoplasmic reticulum"/>
    <property type="evidence" value="ECO:0007669"/>
    <property type="project" value="UniProtKB-SubCell"/>
</dbReference>
<dbReference type="PANTHER" id="PTHR10281">
    <property type="entry name" value="MEMBRANE-ASSOCIATED PROGESTERONE RECEPTOR COMPONENT-RELATED"/>
    <property type="match status" value="1"/>
</dbReference>
<organism evidence="9 10">
    <name type="scientific">Nannochloropsis gaditana</name>
    <dbReference type="NCBI Taxonomy" id="72520"/>
    <lineage>
        <taxon>Eukaryota</taxon>
        <taxon>Sar</taxon>
        <taxon>Stramenopiles</taxon>
        <taxon>Ochrophyta</taxon>
        <taxon>Eustigmatophyceae</taxon>
        <taxon>Eustigmatales</taxon>
        <taxon>Monodopsidaceae</taxon>
        <taxon>Nannochloropsis</taxon>
    </lineage>
</organism>
<comment type="subcellular location">
    <subcellularLocation>
        <location evidence="1">Endoplasmic reticulum</location>
    </subcellularLocation>
</comment>
<evidence type="ECO:0000313" key="9">
    <source>
        <dbReference type="EMBL" id="EWM29635.1"/>
    </source>
</evidence>
<evidence type="ECO:0000256" key="5">
    <source>
        <dbReference type="ARBA" id="ARBA00023004"/>
    </source>
</evidence>
<keyword evidence="2" id="KW-0349">Heme</keyword>
<proteinExistence type="inferred from homology"/>
<keyword evidence="7" id="KW-0812">Transmembrane</keyword>
<dbReference type="Pfam" id="PF00173">
    <property type="entry name" value="Cyt-b5"/>
    <property type="match status" value="2"/>
</dbReference>
<dbReference type="GO" id="GO:0016020">
    <property type="term" value="C:membrane"/>
    <property type="evidence" value="ECO:0007669"/>
    <property type="project" value="TreeGrafter"/>
</dbReference>
<evidence type="ECO:0000256" key="2">
    <source>
        <dbReference type="ARBA" id="ARBA00022617"/>
    </source>
</evidence>
<evidence type="ECO:0000256" key="7">
    <source>
        <dbReference type="SAM" id="Phobius"/>
    </source>
</evidence>
<dbReference type="Gene3D" id="3.10.120.10">
    <property type="entry name" value="Cytochrome b5-like heme/steroid binding domain"/>
    <property type="match status" value="2"/>
</dbReference>
<keyword evidence="4" id="KW-0256">Endoplasmic reticulum</keyword>
<reference evidence="9 10" key="1">
    <citation type="journal article" date="2014" name="Mol. Plant">
        <title>Chromosome Scale Genome Assembly and Transcriptome Profiling of Nannochloropsis gaditana in Nitrogen Depletion.</title>
        <authorList>
            <person name="Corteggiani Carpinelli E."/>
            <person name="Telatin A."/>
            <person name="Vitulo N."/>
            <person name="Forcato C."/>
            <person name="D'Angelo M."/>
            <person name="Schiavon R."/>
            <person name="Vezzi A."/>
            <person name="Giacometti G.M."/>
            <person name="Morosinotto T."/>
            <person name="Valle G."/>
        </authorList>
    </citation>
    <scope>NUCLEOTIDE SEQUENCE [LARGE SCALE GENOMIC DNA]</scope>
    <source>
        <strain evidence="9 10">B-31</strain>
    </source>
</reference>
<comment type="caution">
    <text evidence="9">The sequence shown here is derived from an EMBL/GenBank/DDBJ whole genome shotgun (WGS) entry which is preliminary data.</text>
</comment>
<dbReference type="PANTHER" id="PTHR10281:SF72">
    <property type="entry name" value="NEUDESIN"/>
    <property type="match status" value="1"/>
</dbReference>
<dbReference type="EMBL" id="AZIL01000125">
    <property type="protein sequence ID" value="EWM29635.1"/>
    <property type="molecule type" value="Genomic_DNA"/>
</dbReference>
<accession>W7TR10</accession>
<evidence type="ECO:0000256" key="1">
    <source>
        <dbReference type="ARBA" id="ARBA00004240"/>
    </source>
</evidence>
<gene>
    <name evidence="9" type="ORF">Naga_100050g19</name>
</gene>
<keyword evidence="5" id="KW-0408">Iron</keyword>
<dbReference type="InterPro" id="IPR050577">
    <property type="entry name" value="MAPR/NEUFC/NENF-like"/>
</dbReference>
<name>W7TR10_9STRA</name>
<evidence type="ECO:0000259" key="8">
    <source>
        <dbReference type="SMART" id="SM01117"/>
    </source>
</evidence>
<dbReference type="SMART" id="SM01117">
    <property type="entry name" value="Cyt-b5"/>
    <property type="match status" value="2"/>
</dbReference>
<comment type="similarity">
    <text evidence="6">Belongs to the cytochrome b5 family. MAPR subfamily.</text>
</comment>
<evidence type="ECO:0000256" key="4">
    <source>
        <dbReference type="ARBA" id="ARBA00022824"/>
    </source>
</evidence>
<dbReference type="Proteomes" id="UP000019335">
    <property type="component" value="Chromosome 2"/>
</dbReference>
<feature type="domain" description="Cytochrome b5 heme-binding" evidence="8">
    <location>
        <begin position="168"/>
        <end position="281"/>
    </location>
</feature>
<protein>
    <submittedName>
        <fullName evidence="9">Heme steroid binding domain-containing</fullName>
    </submittedName>
</protein>
<evidence type="ECO:0000256" key="6">
    <source>
        <dbReference type="ARBA" id="ARBA00038357"/>
    </source>
</evidence>
<dbReference type="InterPro" id="IPR001199">
    <property type="entry name" value="Cyt_B5-like_heme/steroid-bd"/>
</dbReference>
<sequence length="282" mass="31292">MFESFLQTLEAFRQDKTAAAMLAATVAVTVTVFYWVTKDPPLPKGPGGKAPDEEPEPPRNFTATQLREFTGTKEDDPIYVALQGDVYDVSSARDFYGPDGVYGGFAGHDVTRAFALNSLEEKDLDDPNLEDLTYTQKESLHGWVEKYKYYKCYPVVGRLVTPPSGLSLTLAEIAQYKGEEPKEGDAQTIPEGWAAPPIYVAVAGKVFDMSFGGRMFYGPGGPYHFLAGKDGSRPLAKMSFEKADAESRNLSDLTDRQRQTLEEWVEKFINGRKYPVVGKLID</sequence>
<feature type="transmembrane region" description="Helical" evidence="7">
    <location>
        <begin position="18"/>
        <end position="36"/>
    </location>
</feature>
<dbReference type="InterPro" id="IPR036400">
    <property type="entry name" value="Cyt_B5-like_heme/steroid_sf"/>
</dbReference>
<keyword evidence="10" id="KW-1185">Reference proteome</keyword>
<dbReference type="SUPFAM" id="SSF55856">
    <property type="entry name" value="Cytochrome b5-like heme/steroid binding domain"/>
    <property type="match status" value="2"/>
</dbReference>
<dbReference type="OrthoDB" id="547796at2759"/>
<evidence type="ECO:0000313" key="10">
    <source>
        <dbReference type="Proteomes" id="UP000019335"/>
    </source>
</evidence>
<feature type="domain" description="Cytochrome b5 heme-binding" evidence="8">
    <location>
        <begin position="61"/>
        <end position="160"/>
    </location>
</feature>
<dbReference type="AlphaFoldDB" id="W7TR10"/>
<keyword evidence="7" id="KW-1133">Transmembrane helix</keyword>
<keyword evidence="7" id="KW-0472">Membrane</keyword>